<dbReference type="InterPro" id="IPR034088">
    <property type="entry name" value="Pla_a_1-like"/>
</dbReference>
<protein>
    <submittedName>
        <fullName evidence="7">Invertase inhibitor</fullName>
    </submittedName>
</protein>
<dbReference type="OrthoDB" id="773737at2759"/>
<dbReference type="NCBIfam" id="TIGR01614">
    <property type="entry name" value="PME_inhib"/>
    <property type="match status" value="1"/>
</dbReference>
<dbReference type="Pfam" id="PF04043">
    <property type="entry name" value="PMEI"/>
    <property type="match status" value="1"/>
</dbReference>
<reference evidence="7" key="1">
    <citation type="submission" date="2025-08" db="UniProtKB">
        <authorList>
            <consortium name="RefSeq"/>
        </authorList>
    </citation>
    <scope>IDENTIFICATION</scope>
</reference>
<evidence type="ECO:0000256" key="1">
    <source>
        <dbReference type="ARBA" id="ARBA00022729"/>
    </source>
</evidence>
<evidence type="ECO:0000256" key="3">
    <source>
        <dbReference type="ARBA" id="ARBA00038471"/>
    </source>
</evidence>
<dbReference type="PANTHER" id="PTHR35357">
    <property type="entry name" value="OS02G0537100 PROTEIN"/>
    <property type="match status" value="1"/>
</dbReference>
<dbReference type="AlphaFoldDB" id="A0A6I9SBH4"/>
<dbReference type="GO" id="GO:0004857">
    <property type="term" value="F:enzyme inhibitor activity"/>
    <property type="evidence" value="ECO:0007669"/>
    <property type="project" value="InterPro"/>
</dbReference>
<keyword evidence="2" id="KW-1015">Disulfide bond</keyword>
<dbReference type="PANTHER" id="PTHR35357:SF8">
    <property type="entry name" value="OS01G0111000 PROTEIN"/>
    <property type="match status" value="1"/>
</dbReference>
<comment type="similarity">
    <text evidence="3">Belongs to the PMEI family.</text>
</comment>
<feature type="domain" description="Pectinesterase inhibitor" evidence="5">
    <location>
        <begin position="22"/>
        <end position="165"/>
    </location>
</feature>
<dbReference type="CDD" id="cd15795">
    <property type="entry name" value="PMEI-Pla_a_1_like"/>
    <property type="match status" value="1"/>
</dbReference>
<gene>
    <name evidence="7" type="primary">LOC105059384</name>
</gene>
<dbReference type="InterPro" id="IPR006501">
    <property type="entry name" value="Pectinesterase_inhib_dom"/>
</dbReference>
<dbReference type="RefSeq" id="XP_010940965.1">
    <property type="nucleotide sequence ID" value="XM_010942663.1"/>
</dbReference>
<dbReference type="KEGG" id="egu:105059384"/>
<dbReference type="InParanoid" id="A0A6I9SBH4"/>
<dbReference type="Proteomes" id="UP000504607">
    <property type="component" value="Chromosome 16"/>
</dbReference>
<name>A0A6I9SBH4_ELAGV</name>
<dbReference type="InterPro" id="IPR035513">
    <property type="entry name" value="Invertase/methylesterase_inhib"/>
</dbReference>
<dbReference type="SMART" id="SM00856">
    <property type="entry name" value="PMEI"/>
    <property type="match status" value="1"/>
</dbReference>
<keyword evidence="6" id="KW-1185">Reference proteome</keyword>
<dbReference type="Gene3D" id="1.20.140.40">
    <property type="entry name" value="Invertase/pectin methylesterase inhibitor family protein"/>
    <property type="match status" value="1"/>
</dbReference>
<accession>A0A6I9SBH4</accession>
<evidence type="ECO:0000259" key="5">
    <source>
        <dbReference type="SMART" id="SM00856"/>
    </source>
</evidence>
<feature type="signal peptide" evidence="4">
    <location>
        <begin position="1"/>
        <end position="23"/>
    </location>
</feature>
<keyword evidence="1 4" id="KW-0732">Signal</keyword>
<proteinExistence type="inferred from homology"/>
<sequence>MRPSVSLYLLALIFLFQISTLSASSTLKKVCNFLGGDYVTPKYCINTLKTDPRSRSADAQGLGVIAVQLTTTKATVIKSKLEELLKNASSPHADKALEACHQLYSDLIPSLKWAANSMASKLNRGAKAVLNVAISVPASCDELGVQSISKDGNAFSNLTNLARAIARYLVA</sequence>
<organism evidence="6 7">
    <name type="scientific">Elaeis guineensis var. tenera</name>
    <name type="common">Oil palm</name>
    <dbReference type="NCBI Taxonomy" id="51953"/>
    <lineage>
        <taxon>Eukaryota</taxon>
        <taxon>Viridiplantae</taxon>
        <taxon>Streptophyta</taxon>
        <taxon>Embryophyta</taxon>
        <taxon>Tracheophyta</taxon>
        <taxon>Spermatophyta</taxon>
        <taxon>Magnoliopsida</taxon>
        <taxon>Liliopsida</taxon>
        <taxon>Arecaceae</taxon>
        <taxon>Arecoideae</taxon>
        <taxon>Cocoseae</taxon>
        <taxon>Elaeidinae</taxon>
        <taxon>Elaeis</taxon>
    </lineage>
</organism>
<dbReference type="SUPFAM" id="SSF101148">
    <property type="entry name" value="Plant invertase/pectin methylesterase inhibitor"/>
    <property type="match status" value="1"/>
</dbReference>
<evidence type="ECO:0000313" key="6">
    <source>
        <dbReference type="Proteomes" id="UP000504607"/>
    </source>
</evidence>
<evidence type="ECO:0000256" key="4">
    <source>
        <dbReference type="SAM" id="SignalP"/>
    </source>
</evidence>
<evidence type="ECO:0000313" key="7">
    <source>
        <dbReference type="RefSeq" id="XP_010940965.1"/>
    </source>
</evidence>
<evidence type="ECO:0000256" key="2">
    <source>
        <dbReference type="ARBA" id="ARBA00023157"/>
    </source>
</evidence>
<dbReference type="GeneID" id="105059384"/>
<feature type="chain" id="PRO_5026768409" evidence="4">
    <location>
        <begin position="24"/>
        <end position="171"/>
    </location>
</feature>